<name>A0A834YHS0_TETSI</name>
<comment type="caution">
    <text evidence="10">The sequence shown here is derived from an EMBL/GenBank/DDBJ whole genome shotgun (WGS) entry which is preliminary data.</text>
</comment>
<dbReference type="Pfam" id="PF24663">
    <property type="entry name" value="DUF7651"/>
    <property type="match status" value="1"/>
</dbReference>
<evidence type="ECO:0000259" key="9">
    <source>
        <dbReference type="Pfam" id="PF24663"/>
    </source>
</evidence>
<evidence type="ECO:0000256" key="4">
    <source>
        <dbReference type="ARBA" id="ARBA00022833"/>
    </source>
</evidence>
<dbReference type="PANTHER" id="PTHR22597">
    <property type="entry name" value="POLYCOMB GROUP PROTEIN"/>
    <property type="match status" value="1"/>
</dbReference>
<dbReference type="GO" id="GO:0008270">
    <property type="term" value="F:zinc ion binding"/>
    <property type="evidence" value="ECO:0007669"/>
    <property type="project" value="UniProtKB-KW"/>
</dbReference>
<dbReference type="PANTHER" id="PTHR22597:SF0">
    <property type="entry name" value="POLYCOMB PROTEIN SUZ12"/>
    <property type="match status" value="1"/>
</dbReference>
<proteinExistence type="inferred from homology"/>
<keyword evidence="11" id="KW-1185">Reference proteome</keyword>
<evidence type="ECO:0000256" key="3">
    <source>
        <dbReference type="ARBA" id="ARBA00022771"/>
    </source>
</evidence>
<feature type="region of interest" description="Disordered" evidence="7">
    <location>
        <begin position="403"/>
        <end position="433"/>
    </location>
</feature>
<evidence type="ECO:0000256" key="5">
    <source>
        <dbReference type="ARBA" id="ARBA00023015"/>
    </source>
</evidence>
<protein>
    <recommendedName>
        <fullName evidence="12">Polycomb protein VEFS-Box domain-containing protein</fullName>
    </recommendedName>
</protein>
<dbReference type="OrthoDB" id="166746at2759"/>
<dbReference type="OMA" id="YLSWENC"/>
<reference evidence="10 11" key="1">
    <citation type="submission" date="2020-04" db="EMBL/GenBank/DDBJ databases">
        <title>Plant Genome Project.</title>
        <authorList>
            <person name="Zhang R.-G."/>
        </authorList>
    </citation>
    <scope>NUCLEOTIDE SEQUENCE [LARGE SCALE GENOMIC DNA]</scope>
    <source>
        <strain evidence="10">YNK0</strain>
        <tissue evidence="10">Leaf</tissue>
    </source>
</reference>
<dbReference type="CDD" id="cd21553">
    <property type="entry name" value="VEFS-box_EMF2-like"/>
    <property type="match status" value="1"/>
</dbReference>
<keyword evidence="4" id="KW-0862">Zinc</keyword>
<accession>A0A834YHS0</accession>
<dbReference type="InterPro" id="IPR056068">
    <property type="entry name" value="EMF2-like_DUF7651"/>
</dbReference>
<dbReference type="Proteomes" id="UP000655225">
    <property type="component" value="Unassembled WGS sequence"/>
</dbReference>
<evidence type="ECO:0000256" key="6">
    <source>
        <dbReference type="ARBA" id="ARBA00023163"/>
    </source>
</evidence>
<dbReference type="InterPro" id="IPR019135">
    <property type="entry name" value="Polycomb_protein_VEFS-Box"/>
</dbReference>
<feature type="domain" description="Polycomb protein VEFS-Box" evidence="8">
    <location>
        <begin position="624"/>
        <end position="708"/>
    </location>
</feature>
<sequence length="709" mass="79544">MGAYSLLISWLGDGCARGFQLSYKSAGDLYTNGTLIFTVGTTANRKNSHFEIPRKMGLSSIKLLAVLALTLKIVCLLSYQVGEEKMKMGSFDNAETEKTFAIEAKTYDIIKDTRQTGLGLKIIEKGKGFAVEVWRADSLASLPRRNPQAWMDPSGGANIGGYCLWGKIPMESLYLSWENCVKLSLGHRAEVMSTVNMHSCFLESSQQQVQVDISAQEIGANEKSPYNSYTYNDVPTSSLSHIIRLRTGNVIFNYRYYNNTLQKTEGSEISLVTEEYQAVNVAVKTDSWRSEIVADGVDPRPQTFFYCSKPHRRRRPKNLVQNAKHVHPHVLESVSNEVAREGLSKGFLEKNDGTVIRTFSMGEDGEEAVHLPVSYMRNISGTVAVKKRRLKVQLCVLDARTRKGEKAPKSFPSENDLQNAKHKAENNGPGNPSAAECMEHLACGPNVTGVPIATALSSVDPECFQSVSGSIAPPAMLQFAKTRKLSFERSDPRNRALLQKRQFFHSHRAQLLPALPSILAVDTLLNSSFSRRNLKATASQLLGNAFRSGTYVLQKCVWGTIHRSFPFKMENPVEFWTNPPGNTFVMLGKHIFLSKWHSRVFAFVVSSSMRTFIRNLVIEGDLRNPMELEQVLSDRDSEDEVDDDIADFEDRRMLDDFVDVTKDEKQIMHLWNSFVRKQRVLADGHIPWACEAFSKLHGQDLVQAPALIW</sequence>
<keyword evidence="6" id="KW-0804">Transcription</keyword>
<evidence type="ECO:0000259" key="8">
    <source>
        <dbReference type="Pfam" id="PF09733"/>
    </source>
</evidence>
<keyword evidence="3" id="KW-0863">Zinc-finger</keyword>
<dbReference type="GO" id="GO:0031490">
    <property type="term" value="F:chromatin DNA binding"/>
    <property type="evidence" value="ECO:0007669"/>
    <property type="project" value="TreeGrafter"/>
</dbReference>
<keyword evidence="5" id="KW-0805">Transcription regulation</keyword>
<feature type="domain" description="DUF7651" evidence="9">
    <location>
        <begin position="155"/>
        <end position="205"/>
    </location>
</feature>
<comment type="similarity">
    <text evidence="1">Belongs to the VEFS (VRN2-EMF2-FIS2-SU(Z)12) family.</text>
</comment>
<organism evidence="10 11">
    <name type="scientific">Tetracentron sinense</name>
    <name type="common">Spur-leaf</name>
    <dbReference type="NCBI Taxonomy" id="13715"/>
    <lineage>
        <taxon>Eukaryota</taxon>
        <taxon>Viridiplantae</taxon>
        <taxon>Streptophyta</taxon>
        <taxon>Embryophyta</taxon>
        <taxon>Tracheophyta</taxon>
        <taxon>Spermatophyta</taxon>
        <taxon>Magnoliopsida</taxon>
        <taxon>Trochodendrales</taxon>
        <taxon>Trochodendraceae</taxon>
        <taxon>Tetracentron</taxon>
    </lineage>
</organism>
<evidence type="ECO:0008006" key="12">
    <source>
        <dbReference type="Google" id="ProtNLM"/>
    </source>
</evidence>
<keyword evidence="2" id="KW-0479">Metal-binding</keyword>
<evidence type="ECO:0000313" key="10">
    <source>
        <dbReference type="EMBL" id="KAF8380585.1"/>
    </source>
</evidence>
<dbReference type="AlphaFoldDB" id="A0A834YHS0"/>
<evidence type="ECO:0000256" key="1">
    <source>
        <dbReference type="ARBA" id="ARBA00007416"/>
    </source>
</evidence>
<evidence type="ECO:0000256" key="2">
    <source>
        <dbReference type="ARBA" id="ARBA00022723"/>
    </source>
</evidence>
<dbReference type="Pfam" id="PF09733">
    <property type="entry name" value="VEFS-Box"/>
    <property type="match status" value="1"/>
</dbReference>
<gene>
    <name evidence="10" type="ORF">HHK36_028073</name>
</gene>
<dbReference type="GO" id="GO:0005634">
    <property type="term" value="C:nucleus"/>
    <property type="evidence" value="ECO:0007669"/>
    <property type="project" value="TreeGrafter"/>
</dbReference>
<evidence type="ECO:0000313" key="11">
    <source>
        <dbReference type="Proteomes" id="UP000655225"/>
    </source>
</evidence>
<dbReference type="EMBL" id="JABCRI010000021">
    <property type="protein sequence ID" value="KAF8380585.1"/>
    <property type="molecule type" value="Genomic_DNA"/>
</dbReference>
<evidence type="ECO:0000256" key="7">
    <source>
        <dbReference type="SAM" id="MobiDB-lite"/>
    </source>
</evidence>